<keyword evidence="2" id="KW-1185">Reference proteome</keyword>
<sequence length="136" mass="15195">MTPTRRIVRVAQQPATIDPSLEQAVATTAVNLYNFDIQLVSLRAQKARKDAAYGRFLRLPQQLPHVNPYAWPPSPLSLLGLTDYARQSAEAKQVGQLCPHNLRSAILAAGRREIPGYDAEKKRLVQVICGFHDCFE</sequence>
<proteinExistence type="predicted"/>
<gene>
    <name evidence="1" type="ORF">DILT_LOCUS16204</name>
</gene>
<dbReference type="AlphaFoldDB" id="A0A3P7NCM9"/>
<organism evidence="1 2">
    <name type="scientific">Dibothriocephalus latus</name>
    <name type="common">Fish tapeworm</name>
    <name type="synonym">Diphyllobothrium latum</name>
    <dbReference type="NCBI Taxonomy" id="60516"/>
    <lineage>
        <taxon>Eukaryota</taxon>
        <taxon>Metazoa</taxon>
        <taxon>Spiralia</taxon>
        <taxon>Lophotrochozoa</taxon>
        <taxon>Platyhelminthes</taxon>
        <taxon>Cestoda</taxon>
        <taxon>Eucestoda</taxon>
        <taxon>Diphyllobothriidea</taxon>
        <taxon>Diphyllobothriidae</taxon>
        <taxon>Dibothriocephalus</taxon>
    </lineage>
</organism>
<evidence type="ECO:0000313" key="2">
    <source>
        <dbReference type="Proteomes" id="UP000281553"/>
    </source>
</evidence>
<reference evidence="1 2" key="1">
    <citation type="submission" date="2018-11" db="EMBL/GenBank/DDBJ databases">
        <authorList>
            <consortium name="Pathogen Informatics"/>
        </authorList>
    </citation>
    <scope>NUCLEOTIDE SEQUENCE [LARGE SCALE GENOMIC DNA]</scope>
</reference>
<dbReference type="OrthoDB" id="784962at2759"/>
<name>A0A3P7NCM9_DIBLA</name>
<evidence type="ECO:0000313" key="1">
    <source>
        <dbReference type="EMBL" id="VDN33318.1"/>
    </source>
</evidence>
<protein>
    <submittedName>
        <fullName evidence="1">Uncharacterized protein</fullName>
    </submittedName>
</protein>
<accession>A0A3P7NCM9</accession>
<dbReference type="Proteomes" id="UP000281553">
    <property type="component" value="Unassembled WGS sequence"/>
</dbReference>
<dbReference type="EMBL" id="UYRU01083579">
    <property type="protein sequence ID" value="VDN33318.1"/>
    <property type="molecule type" value="Genomic_DNA"/>
</dbReference>